<accession>A0A1P8U8S8</accession>
<dbReference type="EMBL" id="CP018762">
    <property type="protein sequence ID" value="APZ34548.1"/>
    <property type="molecule type" value="Genomic_DNA"/>
</dbReference>
<evidence type="ECO:0000313" key="3">
    <source>
        <dbReference type="Proteomes" id="UP000187185"/>
    </source>
</evidence>
<dbReference type="Proteomes" id="UP000187185">
    <property type="component" value="Chromosome"/>
</dbReference>
<keyword evidence="3" id="KW-1185">Reference proteome</keyword>
<organism evidence="2 3">
    <name type="scientific">Microbacterium aurum</name>
    <dbReference type="NCBI Taxonomy" id="36805"/>
    <lineage>
        <taxon>Bacteria</taxon>
        <taxon>Bacillati</taxon>
        <taxon>Actinomycetota</taxon>
        <taxon>Actinomycetes</taxon>
        <taxon>Micrococcales</taxon>
        <taxon>Microbacteriaceae</taxon>
        <taxon>Microbacterium</taxon>
    </lineage>
</organism>
<dbReference type="AlphaFoldDB" id="A0A1P8U8S8"/>
<gene>
    <name evidence="2" type="ORF">BOH66_10100</name>
</gene>
<reference evidence="2 3" key="1">
    <citation type="submission" date="2016-12" db="EMBL/GenBank/DDBJ databases">
        <title>Complete genome sequence of Microbacterium aurum KACC 15219.</title>
        <authorList>
            <person name="Jung Y."/>
            <person name="Shin J.-H."/>
            <person name="Lee Y.-J."/>
            <person name="Yi H."/>
            <person name="Bahn Y.-S."/>
            <person name="Kim J.F."/>
            <person name="Lee D.-W."/>
        </authorList>
    </citation>
    <scope>NUCLEOTIDE SEQUENCE [LARGE SCALE GENOMIC DNA]</scope>
    <source>
        <strain evidence="2 3">KACC 15219</strain>
    </source>
</reference>
<feature type="region of interest" description="Disordered" evidence="1">
    <location>
        <begin position="154"/>
        <end position="174"/>
    </location>
</feature>
<proteinExistence type="predicted"/>
<dbReference type="KEGG" id="maur:BOH66_10100"/>
<evidence type="ECO:0000313" key="2">
    <source>
        <dbReference type="EMBL" id="APZ34548.1"/>
    </source>
</evidence>
<evidence type="ECO:0000256" key="1">
    <source>
        <dbReference type="SAM" id="MobiDB-lite"/>
    </source>
</evidence>
<sequence length="174" mass="18702">MEEQFAQAERLYYAYRETTNGVLAAIDEGAWKVNGYGMTPSGAGCGDGWKYELSRSTKVDPADAPARRTAAVDYLVGEGFEVEGMDLGDDELGSRDVIVREQGVYSLLTVTFATGGNVLVVATTPCNPGDPHALADRIVGDVRPGQGYFPKRESPSDPLFFGITPGDPQFTDEP</sequence>
<protein>
    <submittedName>
        <fullName evidence="2">Uncharacterized protein</fullName>
    </submittedName>
</protein>
<dbReference type="STRING" id="36805.BOH66_10100"/>
<dbReference type="OrthoDB" id="5068806at2"/>
<dbReference type="RefSeq" id="WP_076690859.1">
    <property type="nucleotide sequence ID" value="NZ_CP018762.1"/>
</dbReference>
<name>A0A1P8U8S8_9MICO</name>